<dbReference type="EMBL" id="JBHLWM010000001">
    <property type="protein sequence ID" value="MFC0240139.1"/>
    <property type="molecule type" value="Genomic_DNA"/>
</dbReference>
<keyword evidence="1" id="KW-0472">Membrane</keyword>
<dbReference type="InterPro" id="IPR018756">
    <property type="entry name" value="DUF2314"/>
</dbReference>
<dbReference type="Proteomes" id="UP001589775">
    <property type="component" value="Unassembled WGS sequence"/>
</dbReference>
<keyword evidence="1" id="KW-1133">Transmembrane helix</keyword>
<gene>
    <name evidence="3" type="ORF">ACFFJ6_06650</name>
</gene>
<evidence type="ECO:0000259" key="2">
    <source>
        <dbReference type="Pfam" id="PF10077"/>
    </source>
</evidence>
<accession>A0ABV6EPJ0</accession>
<protein>
    <submittedName>
        <fullName evidence="3">DUF2314 domain-containing protein</fullName>
    </submittedName>
</protein>
<dbReference type="Pfam" id="PF10077">
    <property type="entry name" value="DUF2314"/>
    <property type="match status" value="1"/>
</dbReference>
<dbReference type="RefSeq" id="WP_378385606.1">
    <property type="nucleotide sequence ID" value="NZ_JBHLWM010000001.1"/>
</dbReference>
<keyword evidence="1" id="KW-0812">Transmembrane</keyword>
<keyword evidence="4" id="KW-1185">Reference proteome</keyword>
<reference evidence="3 4" key="1">
    <citation type="submission" date="2024-09" db="EMBL/GenBank/DDBJ databases">
        <authorList>
            <person name="Sun Q."/>
            <person name="Mori K."/>
        </authorList>
    </citation>
    <scope>NUCLEOTIDE SEQUENCE [LARGE SCALE GENOMIC DNA]</scope>
    <source>
        <strain evidence="3 4">KCTC 23279</strain>
    </source>
</reference>
<proteinExistence type="predicted"/>
<name>A0ABV6EPJ0_9BRAD</name>
<feature type="transmembrane region" description="Helical" evidence="1">
    <location>
        <begin position="32"/>
        <end position="54"/>
    </location>
</feature>
<feature type="domain" description="DUF2314" evidence="2">
    <location>
        <begin position="69"/>
        <end position="181"/>
    </location>
</feature>
<evidence type="ECO:0000313" key="4">
    <source>
        <dbReference type="Proteomes" id="UP001589775"/>
    </source>
</evidence>
<organism evidence="3 4">
    <name type="scientific">Rhodopseudomonas telluris</name>
    <dbReference type="NCBI Taxonomy" id="644215"/>
    <lineage>
        <taxon>Bacteria</taxon>
        <taxon>Pseudomonadati</taxon>
        <taxon>Pseudomonadota</taxon>
        <taxon>Alphaproteobacteria</taxon>
        <taxon>Hyphomicrobiales</taxon>
        <taxon>Nitrobacteraceae</taxon>
        <taxon>Rhodopseudomonas</taxon>
    </lineage>
</organism>
<comment type="caution">
    <text evidence="3">The sequence shown here is derived from an EMBL/GenBank/DDBJ whole genome shotgun (WGS) entry which is preliminary data.</text>
</comment>
<evidence type="ECO:0000256" key="1">
    <source>
        <dbReference type="SAM" id="Phobius"/>
    </source>
</evidence>
<sequence>MTRRTYREQSHRVLSVILDLPYFQEGVMLRQALLLGLIVWPCCYALPAGAASFLERVERDELHFHPDQDPAMQAAIAKARASLPDFFAKARRPGRHQSDFALKVEVRGDRDSEFLWVTRFSNQDDDFVGIIDNVPRLIPNLKQGGYLVFKRDAIIDWLYLENHRMVGNATLCVLLASAPDDLRVAREKFGLDCDPAPGAAQ</sequence>
<evidence type="ECO:0000313" key="3">
    <source>
        <dbReference type="EMBL" id="MFC0240139.1"/>
    </source>
</evidence>